<dbReference type="PANTHER" id="PTHR13510:SF44">
    <property type="entry name" value="RABENOSYN-5"/>
    <property type="match status" value="1"/>
</dbReference>
<dbReference type="Proteomes" id="UP000694044">
    <property type="component" value="Unassembled WGS sequence"/>
</dbReference>
<evidence type="ECO:0000313" key="2">
    <source>
        <dbReference type="Proteomes" id="UP000694044"/>
    </source>
</evidence>
<dbReference type="OrthoDB" id="95083at2759"/>
<sequence>MIGSGLCRSPFQAISLTLTDQRELQGVAKTILDANFDRYLHFSEVDENAWKLIKGKGGMQVYSSRRRSQHPHTGRVDDNPDLQSLLCVGSAPGTLDDRMHGVLESATCPGAQDSSVNDFRHAAVLLRIKAPTALDPFATDVVKWMELDVRRRSMGLVKNRDYVYVEATGVKYLPSGEPLGFHVMHSVGIPQAHNLPGRVRAELSVCSFFRQVNKSCVSVYSMAILEPMSDRVRQVVVPRFVKTVLSTVKRADASKVKKFAQNLGKRYSELDHRRPPNGDQNCITCTRRVWRLAKLTSRHNTCVVCCGCICNACKIEKKLKVAASDRKVATKKAAFCFSCLTDVMTANGSEFSFAEDSAGGPELNRSAYHSVWSTRLPSWNIAKNIESSPDFASTR</sequence>
<gene>
    <name evidence="1" type="ORF">PHYPSEUDO_014119</name>
</gene>
<keyword evidence="2" id="KW-1185">Reference proteome</keyword>
<proteinExistence type="predicted"/>
<comment type="caution">
    <text evidence="1">The sequence shown here is derived from an EMBL/GenBank/DDBJ whole genome shotgun (WGS) entry which is preliminary data.</text>
</comment>
<reference evidence="1" key="1">
    <citation type="submission" date="2021-02" db="EMBL/GenBank/DDBJ databases">
        <authorList>
            <person name="Palmer J.M."/>
        </authorList>
    </citation>
    <scope>NUCLEOTIDE SEQUENCE</scope>
    <source>
        <strain evidence="1">SCRP734</strain>
    </source>
</reference>
<dbReference type="PANTHER" id="PTHR13510">
    <property type="entry name" value="FYVE-FINGER-CONTAINING RAB5 EFFECTOR PROTEIN RABENOSYN-5-RELATED"/>
    <property type="match status" value="1"/>
</dbReference>
<evidence type="ECO:0000313" key="1">
    <source>
        <dbReference type="EMBL" id="KAG7387471.1"/>
    </source>
</evidence>
<accession>A0A8T1W2B0</accession>
<organism evidence="1 2">
    <name type="scientific">Phytophthora pseudosyringae</name>
    <dbReference type="NCBI Taxonomy" id="221518"/>
    <lineage>
        <taxon>Eukaryota</taxon>
        <taxon>Sar</taxon>
        <taxon>Stramenopiles</taxon>
        <taxon>Oomycota</taxon>
        <taxon>Peronosporomycetes</taxon>
        <taxon>Peronosporales</taxon>
        <taxon>Peronosporaceae</taxon>
        <taxon>Phytophthora</taxon>
    </lineage>
</organism>
<name>A0A8T1W2B0_9STRA</name>
<evidence type="ECO:0008006" key="3">
    <source>
        <dbReference type="Google" id="ProtNLM"/>
    </source>
</evidence>
<dbReference type="InterPro" id="IPR052727">
    <property type="entry name" value="Rab4/Rab5_effector"/>
</dbReference>
<protein>
    <recommendedName>
        <fullName evidence="3">START domain-containing protein</fullName>
    </recommendedName>
</protein>
<dbReference type="EMBL" id="JAGDFM010000078">
    <property type="protein sequence ID" value="KAG7387471.1"/>
    <property type="molecule type" value="Genomic_DNA"/>
</dbReference>
<dbReference type="AlphaFoldDB" id="A0A8T1W2B0"/>